<dbReference type="Pfam" id="PF19059">
    <property type="entry name" value="DUF5755"/>
    <property type="match status" value="1"/>
</dbReference>
<keyword evidence="1" id="KW-0812">Transmembrane</keyword>
<dbReference type="AlphaFoldDB" id="A0A6C0JB23"/>
<proteinExistence type="predicted"/>
<protein>
    <submittedName>
        <fullName evidence="2">Uncharacterized protein</fullName>
    </submittedName>
</protein>
<keyword evidence="1" id="KW-1133">Transmembrane helix</keyword>
<organism evidence="2">
    <name type="scientific">viral metagenome</name>
    <dbReference type="NCBI Taxonomy" id="1070528"/>
    <lineage>
        <taxon>unclassified sequences</taxon>
        <taxon>metagenomes</taxon>
        <taxon>organismal metagenomes</taxon>
    </lineage>
</organism>
<reference evidence="2" key="1">
    <citation type="journal article" date="2020" name="Nature">
        <title>Giant virus diversity and host interactions through global metagenomics.</title>
        <authorList>
            <person name="Schulz F."/>
            <person name="Roux S."/>
            <person name="Paez-Espino D."/>
            <person name="Jungbluth S."/>
            <person name="Walsh D.A."/>
            <person name="Denef V.J."/>
            <person name="McMahon K.D."/>
            <person name="Konstantinidis K.T."/>
            <person name="Eloe-Fadrosh E.A."/>
            <person name="Kyrpides N.C."/>
            <person name="Woyke T."/>
        </authorList>
    </citation>
    <scope>NUCLEOTIDE SEQUENCE</scope>
    <source>
        <strain evidence="2">GVMAG-M-3300025860-25</strain>
    </source>
</reference>
<evidence type="ECO:0000256" key="1">
    <source>
        <dbReference type="SAM" id="Phobius"/>
    </source>
</evidence>
<sequence length="260" mass="29470">MKKKVCPPGQICVGSNLLITILIFVIVLLLFFILGNVIPKETISSLDNFSSYNRPLNNNKSIQNNKSINNNKSIKECSKSFINDEDFDNGVKDTNIVIKFQPETTSSYLVNKDYERIINPLLPPERRNHYIDPNSHKMVSPGVPINIPTRGESGGIQQVGVLHKIDSTDSTMKIGQNTEPVILPLMGALTYTGSNKWTYYTSTDKYNQIKLPITNNNRQCDSEYGCDELYDEDIVTIPAYNGSFKVNKYQFDKPRYLPFI</sequence>
<evidence type="ECO:0000313" key="2">
    <source>
        <dbReference type="EMBL" id="QHU01138.1"/>
    </source>
</evidence>
<keyword evidence="1" id="KW-0472">Membrane</keyword>
<feature type="transmembrane region" description="Helical" evidence="1">
    <location>
        <begin position="12"/>
        <end position="34"/>
    </location>
</feature>
<dbReference type="InterPro" id="IPR043929">
    <property type="entry name" value="DUF5755"/>
</dbReference>
<dbReference type="EMBL" id="MN740335">
    <property type="protein sequence ID" value="QHU01138.1"/>
    <property type="molecule type" value="Genomic_DNA"/>
</dbReference>
<accession>A0A6C0JB23</accession>
<name>A0A6C0JB23_9ZZZZ</name>